<feature type="active site" evidence="11">
    <location>
        <position position="275"/>
    </location>
</feature>
<feature type="binding site" evidence="12">
    <location>
        <position position="352"/>
    </location>
    <ligand>
        <name>Zn(2+)</name>
        <dbReference type="ChEBI" id="CHEBI:29105"/>
        <note>catalytic</note>
    </ligand>
</feature>
<feature type="transmembrane region" description="Helical" evidence="14">
    <location>
        <begin position="323"/>
        <end position="347"/>
    </location>
</feature>
<evidence type="ECO:0000256" key="9">
    <source>
        <dbReference type="ARBA" id="ARBA00023049"/>
    </source>
</evidence>
<evidence type="ECO:0000259" key="16">
    <source>
        <dbReference type="Pfam" id="PF16491"/>
    </source>
</evidence>
<evidence type="ECO:0000313" key="18">
    <source>
        <dbReference type="Proteomes" id="UP000603545"/>
    </source>
</evidence>
<dbReference type="Gene3D" id="3.30.2010.10">
    <property type="entry name" value="Metalloproteases ('zincins'), catalytic domain"/>
    <property type="match status" value="1"/>
</dbReference>
<dbReference type="Pfam" id="PF01435">
    <property type="entry name" value="Peptidase_M48"/>
    <property type="match status" value="1"/>
</dbReference>
<protein>
    <submittedName>
        <fullName evidence="17">M48 family metallopeptidase</fullName>
    </submittedName>
</protein>
<evidence type="ECO:0000256" key="3">
    <source>
        <dbReference type="ARBA" id="ARBA00022692"/>
    </source>
</evidence>
<feature type="transmembrane region" description="Helical" evidence="14">
    <location>
        <begin position="171"/>
        <end position="191"/>
    </location>
</feature>
<sequence length="425" mass="48546">MNFIAGIILAAIVVDFILHGLADFLNLKMLQDELPEAFHGFYDKDRYRKSQEYLRVNTKFGWITSTFNISVILIFWFGKGFPLLDQWVRSWNLGSITTGLMYIGALLLFKALLSLPFSIYSTFVIEERFGFNKTTWPTFITDIIKVSVLSVLLGTPLLAGILIFFEYAGAGAWWYCWIAVTIFMLVVQFIAPTWIMPLFNKFNPLEDGELKQAIMSYARSINFPLENVFVMNGSRRSSKSNAFFTGFGKHKRIVLFDTMINQHTAPELVAVLAHEMGHYKKKHILQRIIIAIAQIGLMLFLFSIFISYQGLFDAFYMEGKSVYAGLIFFGMLYSPIDFFIGIFMHIYSRKNEYEADRFAVETTGNPQSMANALKKLSVNNLSNLIPHPLYVFLNYSHPPVLDRLKIILTRKTSGTKRAERGTAGA</sequence>
<accession>A0A8J6N8H7</accession>
<name>A0A8J6N8H7_9BACT</name>
<comment type="cofactor">
    <cofactor evidence="12 13">
        <name>Zn(2+)</name>
        <dbReference type="ChEBI" id="CHEBI:29105"/>
    </cofactor>
    <text evidence="12 13">Binds 1 zinc ion per subunit.</text>
</comment>
<comment type="caution">
    <text evidence="17">The sequence shown here is derived from an EMBL/GenBank/DDBJ whole genome shotgun (WGS) entry which is preliminary data.</text>
</comment>
<feature type="domain" description="Peptidase M48" evidence="15">
    <location>
        <begin position="204"/>
        <end position="408"/>
    </location>
</feature>
<evidence type="ECO:0000256" key="6">
    <source>
        <dbReference type="ARBA" id="ARBA00022824"/>
    </source>
</evidence>
<feature type="transmembrane region" description="Helical" evidence="14">
    <location>
        <begin position="288"/>
        <end position="311"/>
    </location>
</feature>
<feature type="binding site" evidence="12">
    <location>
        <position position="278"/>
    </location>
    <ligand>
        <name>Zn(2+)</name>
        <dbReference type="ChEBI" id="CHEBI:29105"/>
        <note>catalytic</note>
    </ligand>
</feature>
<proteinExistence type="inferred from homology"/>
<evidence type="ECO:0000256" key="13">
    <source>
        <dbReference type="RuleBase" id="RU003983"/>
    </source>
</evidence>
<keyword evidence="5 13" id="KW-0378">Hydrolase</keyword>
<gene>
    <name evidence="17" type="ORF">H8E80_07800</name>
</gene>
<dbReference type="Pfam" id="PF16491">
    <property type="entry name" value="Peptidase_M48_N"/>
    <property type="match status" value="1"/>
</dbReference>
<keyword evidence="8 14" id="KW-1133">Transmembrane helix</keyword>
<feature type="transmembrane region" description="Helical" evidence="14">
    <location>
        <begin position="60"/>
        <end position="79"/>
    </location>
</feature>
<keyword evidence="7 12" id="KW-0862">Zinc</keyword>
<keyword evidence="4 12" id="KW-0479">Metal-binding</keyword>
<reference evidence="17 18" key="1">
    <citation type="submission" date="2020-08" db="EMBL/GenBank/DDBJ databases">
        <title>Bridging the membrane lipid divide: bacteria of the FCB group superphylum have the potential to synthesize archaeal ether lipids.</title>
        <authorList>
            <person name="Villanueva L."/>
            <person name="Von Meijenfeldt F.A.B."/>
            <person name="Westbye A.B."/>
            <person name="Yadav S."/>
            <person name="Hopmans E.C."/>
            <person name="Dutilh B.E."/>
            <person name="Sinninghe Damste J.S."/>
        </authorList>
    </citation>
    <scope>NUCLEOTIDE SEQUENCE [LARGE SCALE GENOMIC DNA]</scope>
    <source>
        <strain evidence="17">NIOZ-UU82</strain>
    </source>
</reference>
<dbReference type="GO" id="GO:0071586">
    <property type="term" value="P:CAAX-box protein processing"/>
    <property type="evidence" value="ECO:0007669"/>
    <property type="project" value="InterPro"/>
</dbReference>
<dbReference type="GO" id="GO:0046872">
    <property type="term" value="F:metal ion binding"/>
    <property type="evidence" value="ECO:0007669"/>
    <property type="project" value="UniProtKB-KW"/>
</dbReference>
<keyword evidence="2 13" id="KW-0645">Protease</keyword>
<dbReference type="FunFam" id="3.30.2010.10:FF:000002">
    <property type="entry name" value="CAAX prenyl protease"/>
    <property type="match status" value="1"/>
</dbReference>
<dbReference type="GO" id="GO:0004222">
    <property type="term" value="F:metalloendopeptidase activity"/>
    <property type="evidence" value="ECO:0007669"/>
    <property type="project" value="InterPro"/>
</dbReference>
<evidence type="ECO:0000259" key="15">
    <source>
        <dbReference type="Pfam" id="PF01435"/>
    </source>
</evidence>
<feature type="transmembrane region" description="Helical" evidence="14">
    <location>
        <begin position="146"/>
        <end position="165"/>
    </location>
</feature>
<feature type="transmembrane region" description="Helical" evidence="14">
    <location>
        <begin position="6"/>
        <end position="25"/>
    </location>
</feature>
<evidence type="ECO:0000256" key="11">
    <source>
        <dbReference type="PIRSR" id="PIRSR627057-1"/>
    </source>
</evidence>
<feature type="domain" description="CAAX prenyl protease 1 N-terminal" evidence="16">
    <location>
        <begin position="26"/>
        <end position="201"/>
    </location>
</feature>
<comment type="similarity">
    <text evidence="13">Belongs to the peptidase M48 family.</text>
</comment>
<evidence type="ECO:0000256" key="2">
    <source>
        <dbReference type="ARBA" id="ARBA00022670"/>
    </source>
</evidence>
<evidence type="ECO:0000313" key="17">
    <source>
        <dbReference type="EMBL" id="MBC8199930.1"/>
    </source>
</evidence>
<dbReference type="Proteomes" id="UP000603545">
    <property type="component" value="Unassembled WGS sequence"/>
</dbReference>
<evidence type="ECO:0000256" key="12">
    <source>
        <dbReference type="PIRSR" id="PIRSR627057-2"/>
    </source>
</evidence>
<evidence type="ECO:0000256" key="4">
    <source>
        <dbReference type="ARBA" id="ARBA00022723"/>
    </source>
</evidence>
<dbReference type="InterPro" id="IPR001915">
    <property type="entry name" value="Peptidase_M48"/>
</dbReference>
<dbReference type="InterPro" id="IPR032456">
    <property type="entry name" value="Peptidase_M48_N"/>
</dbReference>
<dbReference type="PANTHER" id="PTHR10120">
    <property type="entry name" value="CAAX PRENYL PROTEASE 1"/>
    <property type="match status" value="1"/>
</dbReference>
<dbReference type="CDD" id="cd07343">
    <property type="entry name" value="M48A_Zmpste24p_like"/>
    <property type="match status" value="1"/>
</dbReference>
<feature type="active site" description="Proton donor" evidence="11">
    <location>
        <position position="356"/>
    </location>
</feature>
<feature type="transmembrane region" description="Helical" evidence="14">
    <location>
        <begin position="99"/>
        <end position="125"/>
    </location>
</feature>
<organism evidence="17 18">
    <name type="scientific">Candidatus Desulfaltia bathyphila</name>
    <dbReference type="NCBI Taxonomy" id="2841697"/>
    <lineage>
        <taxon>Bacteria</taxon>
        <taxon>Pseudomonadati</taxon>
        <taxon>Thermodesulfobacteriota</taxon>
        <taxon>Desulfobacteria</taxon>
        <taxon>Desulfobacterales</taxon>
        <taxon>Desulfobacterales incertae sedis</taxon>
        <taxon>Candidatus Desulfaltia</taxon>
    </lineage>
</organism>
<evidence type="ECO:0000256" key="5">
    <source>
        <dbReference type="ARBA" id="ARBA00022801"/>
    </source>
</evidence>
<dbReference type="InterPro" id="IPR027057">
    <property type="entry name" value="CAXX_Prtase_1"/>
</dbReference>
<feature type="binding site" evidence="12">
    <location>
        <position position="274"/>
    </location>
    <ligand>
        <name>Zn(2+)</name>
        <dbReference type="ChEBI" id="CHEBI:29105"/>
        <note>catalytic</note>
    </ligand>
</feature>
<keyword evidence="10 14" id="KW-0472">Membrane</keyword>
<evidence type="ECO:0000256" key="14">
    <source>
        <dbReference type="SAM" id="Phobius"/>
    </source>
</evidence>
<keyword evidence="9 13" id="KW-0482">Metalloprotease</keyword>
<evidence type="ECO:0000256" key="10">
    <source>
        <dbReference type="ARBA" id="ARBA00023136"/>
    </source>
</evidence>
<keyword evidence="6" id="KW-0256">Endoplasmic reticulum</keyword>
<dbReference type="EMBL" id="JACNLL010000071">
    <property type="protein sequence ID" value="MBC8199930.1"/>
    <property type="molecule type" value="Genomic_DNA"/>
</dbReference>
<evidence type="ECO:0000256" key="7">
    <source>
        <dbReference type="ARBA" id="ARBA00022833"/>
    </source>
</evidence>
<keyword evidence="3 14" id="KW-0812">Transmembrane</keyword>
<evidence type="ECO:0000256" key="1">
    <source>
        <dbReference type="ARBA" id="ARBA00004477"/>
    </source>
</evidence>
<dbReference type="AlphaFoldDB" id="A0A8J6N8H7"/>
<evidence type="ECO:0000256" key="8">
    <source>
        <dbReference type="ARBA" id="ARBA00022989"/>
    </source>
</evidence>
<comment type="subcellular location">
    <subcellularLocation>
        <location evidence="1">Endoplasmic reticulum membrane</location>
        <topology evidence="1">Multi-pass membrane protein</topology>
    </subcellularLocation>
</comment>